<dbReference type="GO" id="GO:0001709">
    <property type="term" value="P:cell fate determination"/>
    <property type="evidence" value="ECO:0007669"/>
    <property type="project" value="TreeGrafter"/>
</dbReference>
<dbReference type="Proteomes" id="UP000822688">
    <property type="component" value="Chromosome 4"/>
</dbReference>
<evidence type="ECO:0000256" key="1">
    <source>
        <dbReference type="ARBA" id="ARBA00022729"/>
    </source>
</evidence>
<keyword evidence="1" id="KW-0732">Signal</keyword>
<sequence length="175" mass="19042">MFADGSLRVPKSVHQIMARVILLSGLFAAGFFFLLNLLALCEARPISLQEPNNLKAIAREETTAPELIGASCTARDVKIYQGQTSTVGLPTYAVQISNTCLDPRCTISNVIVQCGLFHSAMFVNPAVFRRLDSTQGTCIVKNGNAMGHGEIVAFKYQENFKERLQLQSAKVTCSG</sequence>
<evidence type="ECO:0000313" key="2">
    <source>
        <dbReference type="EMBL" id="KAG0580887.1"/>
    </source>
</evidence>
<accession>A0A8T0ID98</accession>
<gene>
    <name evidence="2" type="ORF">KC19_4G207800</name>
</gene>
<protein>
    <submittedName>
        <fullName evidence="2">Uncharacterized protein</fullName>
    </submittedName>
</protein>
<keyword evidence="3" id="KW-1185">Reference proteome</keyword>
<dbReference type="PANTHER" id="PTHR33184">
    <property type="entry name" value="PROTEIN TAPETUM DETERMINANT 1-LIKE-RELATED"/>
    <property type="match status" value="1"/>
</dbReference>
<name>A0A8T0ID98_CERPU</name>
<dbReference type="PANTHER" id="PTHR33184:SF77">
    <property type="entry name" value="TPD1 PROTEIN HOMOLOG 1-LIKE"/>
    <property type="match status" value="1"/>
</dbReference>
<dbReference type="AlphaFoldDB" id="A0A8T0ID98"/>
<dbReference type="Pfam" id="PF24068">
    <property type="entry name" value="TPD1_C"/>
    <property type="match status" value="1"/>
</dbReference>
<proteinExistence type="predicted"/>
<dbReference type="InterPro" id="IPR040361">
    <property type="entry name" value="TPD1"/>
</dbReference>
<reference evidence="2" key="1">
    <citation type="submission" date="2020-06" db="EMBL/GenBank/DDBJ databases">
        <title>WGS assembly of Ceratodon purpureus strain R40.</title>
        <authorList>
            <person name="Carey S.B."/>
            <person name="Jenkins J."/>
            <person name="Shu S."/>
            <person name="Lovell J.T."/>
            <person name="Sreedasyam A."/>
            <person name="Maumus F."/>
            <person name="Tiley G.P."/>
            <person name="Fernandez-Pozo N."/>
            <person name="Barry K."/>
            <person name="Chen C."/>
            <person name="Wang M."/>
            <person name="Lipzen A."/>
            <person name="Daum C."/>
            <person name="Saski C.A."/>
            <person name="Payton A.C."/>
            <person name="Mcbreen J.C."/>
            <person name="Conrad R.E."/>
            <person name="Kollar L.M."/>
            <person name="Olsson S."/>
            <person name="Huttunen S."/>
            <person name="Landis J.B."/>
            <person name="Wickett N.J."/>
            <person name="Johnson M.G."/>
            <person name="Rensing S.A."/>
            <person name="Grimwood J."/>
            <person name="Schmutz J."/>
            <person name="Mcdaniel S.F."/>
        </authorList>
    </citation>
    <scope>NUCLEOTIDE SEQUENCE</scope>
    <source>
        <strain evidence="2">R40</strain>
    </source>
</reference>
<comment type="caution">
    <text evidence="2">The sequence shown here is derived from an EMBL/GenBank/DDBJ whole genome shotgun (WGS) entry which is preliminary data.</text>
</comment>
<organism evidence="2 3">
    <name type="scientific">Ceratodon purpureus</name>
    <name type="common">Fire moss</name>
    <name type="synonym">Dicranum purpureum</name>
    <dbReference type="NCBI Taxonomy" id="3225"/>
    <lineage>
        <taxon>Eukaryota</taxon>
        <taxon>Viridiplantae</taxon>
        <taxon>Streptophyta</taxon>
        <taxon>Embryophyta</taxon>
        <taxon>Bryophyta</taxon>
        <taxon>Bryophytina</taxon>
        <taxon>Bryopsida</taxon>
        <taxon>Dicranidae</taxon>
        <taxon>Pseudoditrichales</taxon>
        <taxon>Ditrichaceae</taxon>
        <taxon>Ceratodon</taxon>
    </lineage>
</organism>
<evidence type="ECO:0000313" key="3">
    <source>
        <dbReference type="Proteomes" id="UP000822688"/>
    </source>
</evidence>
<dbReference type="EMBL" id="CM026424">
    <property type="protein sequence ID" value="KAG0580887.1"/>
    <property type="molecule type" value="Genomic_DNA"/>
</dbReference>